<dbReference type="Proteomes" id="UP000030752">
    <property type="component" value="Unassembled WGS sequence"/>
</dbReference>
<dbReference type="GeneID" id="19968907"/>
<proteinExistence type="predicted"/>
<keyword evidence="1" id="KW-0175">Coiled coil</keyword>
<evidence type="ECO:0000313" key="4">
    <source>
        <dbReference type="Proteomes" id="UP000030752"/>
    </source>
</evidence>
<dbReference type="RefSeq" id="XP_008714150.1">
    <property type="nucleotide sequence ID" value="XM_008715928.1"/>
</dbReference>
<keyword evidence="4" id="KW-1185">Reference proteome</keyword>
<feature type="coiled-coil region" evidence="1">
    <location>
        <begin position="176"/>
        <end position="231"/>
    </location>
</feature>
<evidence type="ECO:0000256" key="1">
    <source>
        <dbReference type="SAM" id="Coils"/>
    </source>
</evidence>
<protein>
    <recommendedName>
        <fullName evidence="5">Fungal N-terminal domain-containing protein</fullName>
    </recommendedName>
</protein>
<evidence type="ECO:0008006" key="5">
    <source>
        <dbReference type="Google" id="ProtNLM"/>
    </source>
</evidence>
<dbReference type="AlphaFoldDB" id="W2S3B1"/>
<dbReference type="HOGENOM" id="CLU_055650_0_0_1"/>
<sequence>MEEIVAVSIAFPQLIKMIYQTAKSLRRCAKAVSVAQERVSRLADETNLFAALFEDLRRTLTKAQQVEEYRTIQPDSESCELLLKQGRNAVKMMKQALNKLKPLRSDTPCSYLETALASLKWHFQADDFTEIFSSMNSAKASASVLIGLFQLEQVIQSCQKHAAAGRDVPRDLRDDIQRYRRQIKNFKEQVASLKQRCKDDRKLSKALRRNNAALLRRTAKLQREHEKKNRALRLVLESSRTLIDSNEFGARLVQASARTPPTSISTEPSSPPVSVSSTLSRTDGHLNSTANVEEQPHRERPLGAVPTPLFQVPERGVSQDSPPPPSPPREARSPTQALPQNIIVDRNDGTGVQEEYRPPRQTRRRLDSDSNA</sequence>
<feature type="region of interest" description="Disordered" evidence="2">
    <location>
        <begin position="257"/>
        <end position="372"/>
    </location>
</feature>
<dbReference type="InParanoid" id="W2S3B1"/>
<dbReference type="EMBL" id="KB822718">
    <property type="protein sequence ID" value="ETN42414.1"/>
    <property type="molecule type" value="Genomic_DNA"/>
</dbReference>
<feature type="compositionally biased region" description="Low complexity" evidence="2">
    <location>
        <begin position="259"/>
        <end position="281"/>
    </location>
</feature>
<accession>W2S3B1</accession>
<organism evidence="3 4">
    <name type="scientific">Cyphellophora europaea (strain CBS 101466)</name>
    <name type="common">Phialophora europaea</name>
    <dbReference type="NCBI Taxonomy" id="1220924"/>
    <lineage>
        <taxon>Eukaryota</taxon>
        <taxon>Fungi</taxon>
        <taxon>Dikarya</taxon>
        <taxon>Ascomycota</taxon>
        <taxon>Pezizomycotina</taxon>
        <taxon>Eurotiomycetes</taxon>
        <taxon>Chaetothyriomycetidae</taxon>
        <taxon>Chaetothyriales</taxon>
        <taxon>Cyphellophoraceae</taxon>
        <taxon>Cyphellophora</taxon>
    </lineage>
</organism>
<name>W2S3B1_CYPE1</name>
<dbReference type="VEuPathDB" id="FungiDB:HMPREF1541_01568"/>
<feature type="compositionally biased region" description="Basic and acidic residues" evidence="2">
    <location>
        <begin position="354"/>
        <end position="372"/>
    </location>
</feature>
<reference evidence="3 4" key="1">
    <citation type="submission" date="2013-03" db="EMBL/GenBank/DDBJ databases">
        <title>The Genome Sequence of Phialophora europaea CBS 101466.</title>
        <authorList>
            <consortium name="The Broad Institute Genomics Platform"/>
            <person name="Cuomo C."/>
            <person name="de Hoog S."/>
            <person name="Gorbushina A."/>
            <person name="Walker B."/>
            <person name="Young S.K."/>
            <person name="Zeng Q."/>
            <person name="Gargeya S."/>
            <person name="Fitzgerald M."/>
            <person name="Haas B."/>
            <person name="Abouelleil A."/>
            <person name="Allen A.W."/>
            <person name="Alvarado L."/>
            <person name="Arachchi H.M."/>
            <person name="Berlin A.M."/>
            <person name="Chapman S.B."/>
            <person name="Gainer-Dewar J."/>
            <person name="Goldberg J."/>
            <person name="Griggs A."/>
            <person name="Gujja S."/>
            <person name="Hansen M."/>
            <person name="Howarth C."/>
            <person name="Imamovic A."/>
            <person name="Ireland A."/>
            <person name="Larimer J."/>
            <person name="McCowan C."/>
            <person name="Murphy C."/>
            <person name="Pearson M."/>
            <person name="Poon T.W."/>
            <person name="Priest M."/>
            <person name="Roberts A."/>
            <person name="Saif S."/>
            <person name="Shea T."/>
            <person name="Sisk P."/>
            <person name="Sykes S."/>
            <person name="Wortman J."/>
            <person name="Nusbaum C."/>
            <person name="Birren B."/>
        </authorList>
    </citation>
    <scope>NUCLEOTIDE SEQUENCE [LARGE SCALE GENOMIC DNA]</scope>
    <source>
        <strain evidence="3 4">CBS 101466</strain>
    </source>
</reference>
<dbReference type="OrthoDB" id="10673668at2759"/>
<evidence type="ECO:0000313" key="3">
    <source>
        <dbReference type="EMBL" id="ETN42414.1"/>
    </source>
</evidence>
<gene>
    <name evidence="3" type="ORF">HMPREF1541_01568</name>
</gene>
<evidence type="ECO:0000256" key="2">
    <source>
        <dbReference type="SAM" id="MobiDB-lite"/>
    </source>
</evidence>